<dbReference type="GO" id="GO:0006281">
    <property type="term" value="P:DNA repair"/>
    <property type="evidence" value="ECO:0007669"/>
    <property type="project" value="UniProtKB-KW"/>
</dbReference>
<feature type="active site" description="Nucleophile" evidence="9">
    <location>
        <position position="240"/>
    </location>
</feature>
<keyword evidence="5" id="KW-0378">Hydrolase</keyword>
<comment type="caution">
    <text evidence="13">The sequence shown here is derived from an EMBL/GenBank/DDBJ whole genome shotgun (WGS) entry which is preliminary data.</text>
</comment>
<evidence type="ECO:0000256" key="4">
    <source>
        <dbReference type="ARBA" id="ARBA00022763"/>
    </source>
</evidence>
<keyword evidence="7" id="KW-0234">DNA repair</keyword>
<comment type="subcellular location">
    <subcellularLocation>
        <location evidence="1">Nucleus</location>
    </subcellularLocation>
</comment>
<accession>A0A2P6VLK7</accession>
<feature type="binding site" evidence="10">
    <location>
        <position position="475"/>
    </location>
    <ligand>
        <name>substrate</name>
    </ligand>
</feature>
<keyword evidence="6" id="KW-0269">Exonuclease</keyword>
<reference evidence="13 14" key="1">
    <citation type="journal article" date="2018" name="Plant J.">
        <title>Genome sequences of Chlorella sorokiniana UTEX 1602 and Micractinium conductrix SAG 241.80: implications to maltose excretion by a green alga.</title>
        <authorList>
            <person name="Arriola M.B."/>
            <person name="Velmurugan N."/>
            <person name="Zhang Y."/>
            <person name="Plunkett M.H."/>
            <person name="Hondzo H."/>
            <person name="Barney B.M."/>
        </authorList>
    </citation>
    <scope>NUCLEOTIDE SEQUENCE [LARGE SCALE GENOMIC DNA]</scope>
    <source>
        <strain evidence="13 14">SAG 241.80</strain>
    </source>
</reference>
<feature type="compositionally biased region" description="Low complexity" evidence="12">
    <location>
        <begin position="55"/>
        <end position="87"/>
    </location>
</feature>
<evidence type="ECO:0000256" key="7">
    <source>
        <dbReference type="ARBA" id="ARBA00023204"/>
    </source>
</evidence>
<feature type="region of interest" description="Disordered" evidence="12">
    <location>
        <begin position="119"/>
        <end position="139"/>
    </location>
</feature>
<keyword evidence="3" id="KW-0540">Nuclease</keyword>
<dbReference type="PANTHER" id="PTHR12415:SF0">
    <property type="entry name" value="TYROSYL-DNA PHOSPHODIESTERASE 1"/>
    <property type="match status" value="1"/>
</dbReference>
<evidence type="ECO:0000313" key="13">
    <source>
        <dbReference type="EMBL" id="PSC74986.1"/>
    </source>
</evidence>
<dbReference type="OrthoDB" id="47785at2759"/>
<dbReference type="AlphaFoldDB" id="A0A2P6VLK7"/>
<gene>
    <name evidence="13" type="ORF">C2E20_2047</name>
</gene>
<dbReference type="Pfam" id="PF06087">
    <property type="entry name" value="Tyr-DNA_phospho"/>
    <property type="match status" value="1"/>
</dbReference>
<evidence type="ECO:0000256" key="6">
    <source>
        <dbReference type="ARBA" id="ARBA00022839"/>
    </source>
</evidence>
<dbReference type="SUPFAM" id="SSF56024">
    <property type="entry name" value="Phospholipase D/nuclease"/>
    <property type="match status" value="2"/>
</dbReference>
<keyword evidence="8" id="KW-0539">Nucleus</keyword>
<evidence type="ECO:0000256" key="5">
    <source>
        <dbReference type="ARBA" id="ARBA00022801"/>
    </source>
</evidence>
<evidence type="ECO:0000256" key="1">
    <source>
        <dbReference type="ARBA" id="ARBA00004123"/>
    </source>
</evidence>
<feature type="site" description="Interaction with DNA" evidence="11">
    <location>
        <position position="528"/>
    </location>
</feature>
<evidence type="ECO:0000256" key="12">
    <source>
        <dbReference type="SAM" id="MobiDB-lite"/>
    </source>
</evidence>
<dbReference type="PANTHER" id="PTHR12415">
    <property type="entry name" value="TYROSYL-DNA PHOSPHODIESTERASE 1"/>
    <property type="match status" value="1"/>
</dbReference>
<proteinExistence type="inferred from homology"/>
<evidence type="ECO:0000313" key="14">
    <source>
        <dbReference type="Proteomes" id="UP000239649"/>
    </source>
</evidence>
<dbReference type="GO" id="GO:0003690">
    <property type="term" value="F:double-stranded DNA binding"/>
    <property type="evidence" value="ECO:0007669"/>
    <property type="project" value="TreeGrafter"/>
</dbReference>
<evidence type="ECO:0000256" key="2">
    <source>
        <dbReference type="ARBA" id="ARBA00010205"/>
    </source>
</evidence>
<evidence type="ECO:0000256" key="8">
    <source>
        <dbReference type="ARBA" id="ARBA00023242"/>
    </source>
</evidence>
<feature type="active site" description="Proton donor/acceptor" evidence="9">
    <location>
        <position position="473"/>
    </location>
</feature>
<dbReference type="Gene3D" id="3.30.870.10">
    <property type="entry name" value="Endonuclease Chain A"/>
    <property type="match status" value="2"/>
</dbReference>
<dbReference type="GO" id="GO:0004527">
    <property type="term" value="F:exonuclease activity"/>
    <property type="evidence" value="ECO:0007669"/>
    <property type="project" value="UniProtKB-KW"/>
</dbReference>
<dbReference type="GO" id="GO:0017005">
    <property type="term" value="F:3'-tyrosyl-DNA phosphodiesterase activity"/>
    <property type="evidence" value="ECO:0007669"/>
    <property type="project" value="TreeGrafter"/>
</dbReference>
<organism evidence="13 14">
    <name type="scientific">Micractinium conductrix</name>
    <dbReference type="NCBI Taxonomy" id="554055"/>
    <lineage>
        <taxon>Eukaryota</taxon>
        <taxon>Viridiplantae</taxon>
        <taxon>Chlorophyta</taxon>
        <taxon>core chlorophytes</taxon>
        <taxon>Trebouxiophyceae</taxon>
        <taxon>Chlorellales</taxon>
        <taxon>Chlorellaceae</taxon>
        <taxon>Chlorella clade</taxon>
        <taxon>Micractinium</taxon>
    </lineage>
</organism>
<dbReference type="Proteomes" id="UP000239649">
    <property type="component" value="Unassembled WGS sequence"/>
</dbReference>
<evidence type="ECO:0000256" key="9">
    <source>
        <dbReference type="PIRSR" id="PIRSR610347-1"/>
    </source>
</evidence>
<feature type="compositionally biased region" description="Low complexity" evidence="12">
    <location>
        <begin position="119"/>
        <end position="130"/>
    </location>
</feature>
<feature type="compositionally biased region" description="Basic and acidic residues" evidence="12">
    <location>
        <begin position="88"/>
        <end position="97"/>
    </location>
</feature>
<dbReference type="GO" id="GO:0005634">
    <property type="term" value="C:nucleus"/>
    <property type="evidence" value="ECO:0007669"/>
    <property type="project" value="UniProtKB-SubCell"/>
</dbReference>
<evidence type="ECO:0000256" key="11">
    <source>
        <dbReference type="PIRSR" id="PIRSR610347-3"/>
    </source>
</evidence>
<evidence type="ECO:0000256" key="3">
    <source>
        <dbReference type="ARBA" id="ARBA00022722"/>
    </source>
</evidence>
<dbReference type="GO" id="GO:0003697">
    <property type="term" value="F:single-stranded DNA binding"/>
    <property type="evidence" value="ECO:0007669"/>
    <property type="project" value="TreeGrafter"/>
</dbReference>
<protein>
    <submittedName>
        <fullName evidence="13">Tyrosyl-DNA phosphodiesterase 1</fullName>
    </submittedName>
</protein>
<dbReference type="CDD" id="cd09122">
    <property type="entry name" value="PLDc_Tdp1_1"/>
    <property type="match status" value="1"/>
</dbReference>
<feature type="binding site" evidence="10">
    <location>
        <position position="242"/>
    </location>
    <ligand>
        <name>substrate</name>
    </ligand>
</feature>
<evidence type="ECO:0000256" key="10">
    <source>
        <dbReference type="PIRSR" id="PIRSR610347-2"/>
    </source>
</evidence>
<dbReference type="EMBL" id="LHPF02000003">
    <property type="protein sequence ID" value="PSC74986.1"/>
    <property type="molecule type" value="Genomic_DNA"/>
</dbReference>
<keyword evidence="4" id="KW-0227">DNA damage</keyword>
<feature type="region of interest" description="Disordered" evidence="12">
    <location>
        <begin position="47"/>
        <end position="104"/>
    </location>
</feature>
<keyword evidence="14" id="KW-1185">Reference proteome</keyword>
<dbReference type="STRING" id="554055.A0A2P6VLK7"/>
<comment type="similarity">
    <text evidence="2">Belongs to the tyrosyl-DNA phosphodiesterase family.</text>
</comment>
<dbReference type="CDD" id="cd09123">
    <property type="entry name" value="PLDc_Tdp1_2"/>
    <property type="match status" value="1"/>
</dbReference>
<dbReference type="InterPro" id="IPR010347">
    <property type="entry name" value="Tdp1"/>
</dbReference>
<sequence length="691" mass="72417">MLEVQRGPPLHVELRQGDGWELSQFLCAGESGVIGGNTRLFMDGQQASTTHTVSEAAGEEVPAAGGAKRPLAASPGGSAGPSSSGDGDAAKRQRRASDGAVPSSGGVAAAAAAAAAGGATAAQQQQQQQGSDPLDRVPDAPMHLMRVRGIPSWANEGMLGVKLADLVRGKLLWALVSNYMVDAAWLLSACPDLQQAEHLLVVHGEHSDWTLGQMRRDVAHLGGRCVLHAPPLPIQWGTHHSKAFILQYQHGVRVIIFTANAIYPDCNNKSQGLWWQDFPPKDEHSAQTSQFEQELAGYLRELKLPPAEAGTALRLLAAHDFSAARGHIIASVPGYHTGAALHCWGHMRLRAALNKEPAWAGAFRGAPLAAQFSSMGSLDDRWLNDEFKASMAAGRCELAAGGFGAGRLGMPPPGSQGLQLVWTSGSEVRNSLEGWAAGNSIPGPCKNVEKPFLQTHYRSWGGEVCGRQRAMPHVKTYLRYRVVQPAAGAAGAAGAAAAAGGDAGGAAAGAAGPAVEVAWMYVGSHNLSKAAWGALQKQGSQMMVRSYELGILLTPACEAAYRASRWHGFSCTSTQPLPAEGGCGEAAAGAAAAAAGGAAPASAVRFTQWRRGAPQEAAAAADGVLRVPLPIAYRLPPAQYPPGERPWTVDGAWQGLDALGFDRDASPSCHYGALEHMEWGEVVERARRRSG</sequence>
<name>A0A2P6VLK7_9CHLO</name>